<feature type="domain" description="WSC" evidence="8">
    <location>
        <begin position="38"/>
        <end position="132"/>
    </location>
</feature>
<sequence length="359" mass="36876">MFALNLGLVFVAATSALAVNPRIIERTTPPTTIATVDNFENRGCFVDTEAGTLSFELMDLPTMTVDKCVTVCDAAGFILAGLTGGTQCVCGNIIKGGGTAATIDNCAVACGGDATTSCGGVRGKRMLIYEKTPVVRPSVVTTNIGEWDSVGCFSDSQQNRALHHDGGGSDGQTVEDCLNTCAAAGLPLAGVESGLQCFCGSAVLNDHLQLDATKCNIACAGAPSEMCGGLDALNLYKVGDFAFTSGVAQIPQAMGDWTFFACSQEASSGPREIPTSMNITIENMSVETCLNACSAAGFNVGGLQFGQECRCGNVALPAGAVMDDSACNIACTANANEFCGGRGANQVYFLPTAEFTETA</sequence>
<keyword evidence="10" id="KW-1185">Reference proteome</keyword>
<proteinExistence type="predicted"/>
<dbReference type="SMART" id="SM00321">
    <property type="entry name" value="WSC"/>
    <property type="match status" value="3"/>
</dbReference>
<dbReference type="GO" id="GO:0005886">
    <property type="term" value="C:plasma membrane"/>
    <property type="evidence" value="ECO:0007669"/>
    <property type="project" value="TreeGrafter"/>
</dbReference>
<evidence type="ECO:0000313" key="10">
    <source>
        <dbReference type="Proteomes" id="UP000077266"/>
    </source>
</evidence>
<dbReference type="OrthoDB" id="5985073at2759"/>
<evidence type="ECO:0000256" key="7">
    <source>
        <dbReference type="SAM" id="SignalP"/>
    </source>
</evidence>
<dbReference type="InterPro" id="IPR051836">
    <property type="entry name" value="Kremen_rcpt"/>
</dbReference>
<accession>A0A165BUV4</accession>
<evidence type="ECO:0000256" key="3">
    <source>
        <dbReference type="ARBA" id="ARBA00022729"/>
    </source>
</evidence>
<dbReference type="PANTHER" id="PTHR24269:SF16">
    <property type="entry name" value="PROTEIN SLG1"/>
    <property type="match status" value="1"/>
</dbReference>
<evidence type="ECO:0000256" key="4">
    <source>
        <dbReference type="ARBA" id="ARBA00022989"/>
    </source>
</evidence>
<name>A0A165BUV4_EXIGL</name>
<keyword evidence="2" id="KW-0812">Transmembrane</keyword>
<dbReference type="Pfam" id="PF01822">
    <property type="entry name" value="WSC"/>
    <property type="match status" value="3"/>
</dbReference>
<keyword evidence="3 7" id="KW-0732">Signal</keyword>
<feature type="domain" description="WSC" evidence="8">
    <location>
        <begin position="146"/>
        <end position="239"/>
    </location>
</feature>
<evidence type="ECO:0000256" key="5">
    <source>
        <dbReference type="ARBA" id="ARBA00023136"/>
    </source>
</evidence>
<reference evidence="9 10" key="1">
    <citation type="journal article" date="2016" name="Mol. Biol. Evol.">
        <title>Comparative Genomics of Early-Diverging Mushroom-Forming Fungi Provides Insights into the Origins of Lignocellulose Decay Capabilities.</title>
        <authorList>
            <person name="Nagy L.G."/>
            <person name="Riley R."/>
            <person name="Tritt A."/>
            <person name="Adam C."/>
            <person name="Daum C."/>
            <person name="Floudas D."/>
            <person name="Sun H."/>
            <person name="Yadav J.S."/>
            <person name="Pangilinan J."/>
            <person name="Larsson K.H."/>
            <person name="Matsuura K."/>
            <person name="Barry K."/>
            <person name="Labutti K."/>
            <person name="Kuo R."/>
            <person name="Ohm R.A."/>
            <person name="Bhattacharya S.S."/>
            <person name="Shirouzu T."/>
            <person name="Yoshinaga Y."/>
            <person name="Martin F.M."/>
            <person name="Grigoriev I.V."/>
            <person name="Hibbett D.S."/>
        </authorList>
    </citation>
    <scope>NUCLEOTIDE SEQUENCE [LARGE SCALE GENOMIC DNA]</scope>
    <source>
        <strain evidence="9 10">HHB12029</strain>
    </source>
</reference>
<dbReference type="PROSITE" id="PS51212">
    <property type="entry name" value="WSC"/>
    <property type="match status" value="3"/>
</dbReference>
<keyword evidence="6" id="KW-0325">Glycoprotein</keyword>
<organism evidence="9 10">
    <name type="scientific">Exidia glandulosa HHB12029</name>
    <dbReference type="NCBI Taxonomy" id="1314781"/>
    <lineage>
        <taxon>Eukaryota</taxon>
        <taxon>Fungi</taxon>
        <taxon>Dikarya</taxon>
        <taxon>Basidiomycota</taxon>
        <taxon>Agaricomycotina</taxon>
        <taxon>Agaricomycetes</taxon>
        <taxon>Auriculariales</taxon>
        <taxon>Exidiaceae</taxon>
        <taxon>Exidia</taxon>
    </lineage>
</organism>
<dbReference type="InterPro" id="IPR002889">
    <property type="entry name" value="WSC_carb-bd"/>
</dbReference>
<keyword evidence="4" id="KW-1133">Transmembrane helix</keyword>
<evidence type="ECO:0000256" key="2">
    <source>
        <dbReference type="ARBA" id="ARBA00022692"/>
    </source>
</evidence>
<evidence type="ECO:0000256" key="6">
    <source>
        <dbReference type="ARBA" id="ARBA00023180"/>
    </source>
</evidence>
<feature type="chain" id="PRO_5007855754" evidence="7">
    <location>
        <begin position="19"/>
        <end position="359"/>
    </location>
</feature>
<gene>
    <name evidence="9" type="ORF">EXIGLDRAFT_731521</name>
</gene>
<protein>
    <submittedName>
        <fullName evidence="9">WSC-domain-containing protein</fullName>
    </submittedName>
</protein>
<dbReference type="PANTHER" id="PTHR24269">
    <property type="entry name" value="KREMEN PROTEIN"/>
    <property type="match status" value="1"/>
</dbReference>
<evidence type="ECO:0000313" key="9">
    <source>
        <dbReference type="EMBL" id="KZV81280.1"/>
    </source>
</evidence>
<dbReference type="AlphaFoldDB" id="A0A165BUV4"/>
<feature type="domain" description="WSC" evidence="8">
    <location>
        <begin position="256"/>
        <end position="351"/>
    </location>
</feature>
<evidence type="ECO:0000256" key="1">
    <source>
        <dbReference type="ARBA" id="ARBA00004167"/>
    </source>
</evidence>
<dbReference type="STRING" id="1314781.A0A165BUV4"/>
<dbReference type="EMBL" id="KV426403">
    <property type="protein sequence ID" value="KZV81280.1"/>
    <property type="molecule type" value="Genomic_DNA"/>
</dbReference>
<dbReference type="InParanoid" id="A0A165BUV4"/>
<dbReference type="Proteomes" id="UP000077266">
    <property type="component" value="Unassembled WGS sequence"/>
</dbReference>
<evidence type="ECO:0000259" key="8">
    <source>
        <dbReference type="PROSITE" id="PS51212"/>
    </source>
</evidence>
<keyword evidence="5" id="KW-0472">Membrane</keyword>
<feature type="signal peptide" evidence="7">
    <location>
        <begin position="1"/>
        <end position="18"/>
    </location>
</feature>
<comment type="subcellular location">
    <subcellularLocation>
        <location evidence="1">Membrane</location>
        <topology evidence="1">Single-pass membrane protein</topology>
    </subcellularLocation>
</comment>